<reference evidence="1 2" key="1">
    <citation type="submission" date="2023-02" db="EMBL/GenBank/DDBJ databases">
        <title>Genome sequence of Shewanella metallivivens ER-Te-42B-Light, sp. nov., enriched from sulfide tube worms (Riftia pachyptila) isolated from Explorer Ridge in the Pacific Ocean.</title>
        <authorList>
            <person name="Maltman C."/>
            <person name="Kuzyk S.B."/>
            <person name="Kyndt J.A."/>
            <person name="Yurkov V."/>
        </authorList>
    </citation>
    <scope>NUCLEOTIDE SEQUENCE [LARGE SCALE GENOMIC DNA]</scope>
    <source>
        <strain evidence="1 2">ER-Te-42B-Light</strain>
    </source>
</reference>
<feature type="non-terminal residue" evidence="1">
    <location>
        <position position="1"/>
    </location>
</feature>
<dbReference type="Gene3D" id="2.70.98.70">
    <property type="match status" value="1"/>
</dbReference>
<dbReference type="EMBL" id="JAQQPZ010000002">
    <property type="protein sequence ID" value="MDD8058549.1"/>
    <property type="molecule type" value="Genomic_DNA"/>
</dbReference>
<protein>
    <submittedName>
        <fullName evidence="1">Chondroitin lyase</fullName>
    </submittedName>
</protein>
<sequence length="90" mass="9952">LASVLETHGYFNEEFEQSVNARGKVIDIKVLGHDEVGSVVQITTNNSLVTLMVSNQITTVSSPHSMTVNQKDYQWTGPYAVDITAIKQEK</sequence>
<proteinExistence type="predicted"/>
<organism evidence="1 2">
    <name type="scientific">Shewanella metallivivens</name>
    <dbReference type="NCBI Taxonomy" id="2872342"/>
    <lineage>
        <taxon>Bacteria</taxon>
        <taxon>Pseudomonadati</taxon>
        <taxon>Pseudomonadota</taxon>
        <taxon>Gammaproteobacteria</taxon>
        <taxon>Alteromonadales</taxon>
        <taxon>Shewanellaceae</taxon>
        <taxon>Shewanella</taxon>
    </lineage>
</organism>
<dbReference type="GO" id="GO:0016829">
    <property type="term" value="F:lyase activity"/>
    <property type="evidence" value="ECO:0007669"/>
    <property type="project" value="UniProtKB-KW"/>
</dbReference>
<gene>
    <name evidence="1" type="ORF">PQR79_05315</name>
</gene>
<keyword evidence="1" id="KW-0456">Lyase</keyword>
<evidence type="ECO:0000313" key="1">
    <source>
        <dbReference type="EMBL" id="MDD8058549.1"/>
    </source>
</evidence>
<evidence type="ECO:0000313" key="2">
    <source>
        <dbReference type="Proteomes" id="UP001213691"/>
    </source>
</evidence>
<keyword evidence="2" id="KW-1185">Reference proteome</keyword>
<accession>A0ABT5TJ42</accession>
<dbReference type="Proteomes" id="UP001213691">
    <property type="component" value="Unassembled WGS sequence"/>
</dbReference>
<comment type="caution">
    <text evidence="1">The sequence shown here is derived from an EMBL/GenBank/DDBJ whole genome shotgun (WGS) entry which is preliminary data.</text>
</comment>
<name>A0ABT5TJ42_9GAMM</name>